<name>A0A914D0E3_9BILA</name>
<dbReference type="Gene3D" id="3.10.310.50">
    <property type="match status" value="1"/>
</dbReference>
<evidence type="ECO:0000313" key="1">
    <source>
        <dbReference type="Proteomes" id="UP000887540"/>
    </source>
</evidence>
<dbReference type="InterPro" id="IPR033438">
    <property type="entry name" value="MOLO1"/>
</dbReference>
<dbReference type="PANTHER" id="PTHR33748:SF6">
    <property type="entry name" value="TPM_PHOSPHATASE DOMAIN-CONTAINING PROTEIN"/>
    <property type="match status" value="1"/>
</dbReference>
<accession>A0A914D0E3</accession>
<evidence type="ECO:0000313" key="2">
    <source>
        <dbReference type="WBParaSite" id="ACRNAN_scaffold16029.g16485.t1"/>
    </source>
</evidence>
<protein>
    <submittedName>
        <fullName evidence="2">Uncharacterized protein</fullName>
    </submittedName>
</protein>
<dbReference type="AlphaFoldDB" id="A0A914D0E3"/>
<dbReference type="Proteomes" id="UP000887540">
    <property type="component" value="Unplaced"/>
</dbReference>
<sequence length="122" mass="13326">MKSSSFLCDPDGVLTADQRDALNSVLNQLTARTYKSSGNDYCDKQGIIGGIALAKQIQGGTQQDAYNMANGLLRVWNLDSQCQKDLIMVVSIVDRKFWAATGVRAPINGQNITNIFNSQVKL</sequence>
<dbReference type="WBParaSite" id="ACRNAN_scaffold16029.g16485.t1">
    <property type="protein sequence ID" value="ACRNAN_scaffold16029.g16485.t1"/>
    <property type="gene ID" value="ACRNAN_scaffold16029.g16485"/>
</dbReference>
<reference evidence="2" key="1">
    <citation type="submission" date="2022-11" db="UniProtKB">
        <authorList>
            <consortium name="WormBaseParasite"/>
        </authorList>
    </citation>
    <scope>IDENTIFICATION</scope>
</reference>
<dbReference type="Pfam" id="PF17175">
    <property type="entry name" value="MOLO1"/>
    <property type="match status" value="1"/>
</dbReference>
<keyword evidence="1" id="KW-1185">Reference proteome</keyword>
<dbReference type="GO" id="GO:0005892">
    <property type="term" value="C:acetylcholine-gated channel complex"/>
    <property type="evidence" value="ECO:0007669"/>
    <property type="project" value="InterPro"/>
</dbReference>
<dbReference type="PANTHER" id="PTHR33748">
    <property type="entry name" value="PROTEIN CBG04600"/>
    <property type="match status" value="1"/>
</dbReference>
<proteinExistence type="predicted"/>
<organism evidence="1 2">
    <name type="scientific">Acrobeloides nanus</name>
    <dbReference type="NCBI Taxonomy" id="290746"/>
    <lineage>
        <taxon>Eukaryota</taxon>
        <taxon>Metazoa</taxon>
        <taxon>Ecdysozoa</taxon>
        <taxon>Nematoda</taxon>
        <taxon>Chromadorea</taxon>
        <taxon>Rhabditida</taxon>
        <taxon>Tylenchina</taxon>
        <taxon>Cephalobomorpha</taxon>
        <taxon>Cephaloboidea</taxon>
        <taxon>Cephalobidae</taxon>
        <taxon>Acrobeloides</taxon>
    </lineage>
</organism>